<evidence type="ECO:0000313" key="5">
    <source>
        <dbReference type="EMBL" id="POD67257.1"/>
    </source>
</evidence>
<dbReference type="GO" id="GO:0016746">
    <property type="term" value="F:acyltransferase activity"/>
    <property type="evidence" value="ECO:0007669"/>
    <property type="project" value="UniProtKB-KW"/>
</dbReference>
<protein>
    <recommendedName>
        <fullName evidence="7">GNAT family N-acetyltransferase</fullName>
    </recommendedName>
</protein>
<dbReference type="PANTHER" id="PTHR36449">
    <property type="entry name" value="ACETYLTRANSFERASE-RELATED"/>
    <property type="match status" value="1"/>
</dbReference>
<keyword evidence="2" id="KW-1277">Toxin-antitoxin system</keyword>
<proteinExistence type="inferred from homology"/>
<evidence type="ECO:0000256" key="4">
    <source>
        <dbReference type="ARBA" id="ARBA00023315"/>
    </source>
</evidence>
<keyword evidence="3" id="KW-0808">Transferase</keyword>
<organism evidence="5 6">
    <name type="scientific">Pseudomonas syringae group genomosp. 3</name>
    <dbReference type="NCBI Taxonomy" id="251701"/>
    <lineage>
        <taxon>Bacteria</taxon>
        <taxon>Pseudomonadati</taxon>
        <taxon>Pseudomonadota</taxon>
        <taxon>Gammaproteobacteria</taxon>
        <taxon>Pseudomonadales</taxon>
        <taxon>Pseudomonadaceae</taxon>
        <taxon>Pseudomonas</taxon>
    </lineage>
</organism>
<dbReference type="SUPFAM" id="SSF55729">
    <property type="entry name" value="Acyl-CoA N-acyltransferases (Nat)"/>
    <property type="match status" value="1"/>
</dbReference>
<dbReference type="Gene3D" id="3.40.630.30">
    <property type="match status" value="1"/>
</dbReference>
<comment type="similarity">
    <text evidence="1">Belongs to the acetyltransferase family. GNAT subfamily.</text>
</comment>
<evidence type="ECO:0000313" key="6">
    <source>
        <dbReference type="Proteomes" id="UP000236998"/>
    </source>
</evidence>
<evidence type="ECO:0000256" key="1">
    <source>
        <dbReference type="ARBA" id="ARBA00009342"/>
    </source>
</evidence>
<reference evidence="5 6" key="1">
    <citation type="submission" date="2016-10" db="EMBL/GenBank/DDBJ databases">
        <title>Comparative genomics of Pseudomonas syringae.</title>
        <authorList>
            <person name="Hulin M.T."/>
        </authorList>
    </citation>
    <scope>NUCLEOTIDE SEQUENCE [LARGE SCALE GENOMIC DNA]</scope>
    <source>
        <strain evidence="5 6">9643</strain>
    </source>
</reference>
<evidence type="ECO:0008006" key="7">
    <source>
        <dbReference type="Google" id="ProtNLM"/>
    </source>
</evidence>
<name>A0ABD6V8B5_9PSED</name>
<gene>
    <name evidence="5" type="ORF">BKM07_17925</name>
</gene>
<dbReference type="AlphaFoldDB" id="A0ABD6V8B5"/>
<dbReference type="Proteomes" id="UP000236998">
    <property type="component" value="Unassembled WGS sequence"/>
</dbReference>
<evidence type="ECO:0000256" key="2">
    <source>
        <dbReference type="ARBA" id="ARBA00022649"/>
    </source>
</evidence>
<accession>A0ABD6V8B5</accession>
<keyword evidence="4" id="KW-0012">Acyltransferase</keyword>
<sequence>MELSPPEKLAHHHITDKFECNEPSINEFLRTKALKAQEAKHAMVYVVCFKGTYEIAGYYTLSNSAVDRRYGATAKIRRNAPDPLPVTVLGRMGVTMAASGRGLSIALLADAIERCVQASEIIGSTAIVVHPLTQRLADYYAKYAGFVPCPDLAPMTMMLSLR</sequence>
<dbReference type="PANTHER" id="PTHR36449:SF1">
    <property type="entry name" value="ACETYLTRANSFERASE"/>
    <property type="match status" value="1"/>
</dbReference>
<dbReference type="InterPro" id="IPR016181">
    <property type="entry name" value="Acyl_CoA_acyltransferase"/>
</dbReference>
<comment type="caution">
    <text evidence="5">The sequence shown here is derived from an EMBL/GenBank/DDBJ whole genome shotgun (WGS) entry which is preliminary data.</text>
</comment>
<dbReference type="EMBL" id="MLET01000013">
    <property type="protein sequence ID" value="POD67257.1"/>
    <property type="molecule type" value="Genomic_DNA"/>
</dbReference>
<evidence type="ECO:0000256" key="3">
    <source>
        <dbReference type="ARBA" id="ARBA00022679"/>
    </source>
</evidence>